<evidence type="ECO:0000256" key="2">
    <source>
        <dbReference type="ARBA" id="ARBA00012274"/>
    </source>
</evidence>
<dbReference type="GO" id="GO:0004748">
    <property type="term" value="F:ribonucleoside-diphosphate reductase activity, thioredoxin disulfide as acceptor"/>
    <property type="evidence" value="ECO:0007669"/>
    <property type="project" value="UniProtKB-EC"/>
</dbReference>
<comment type="catalytic activity">
    <reaction evidence="8 10">
        <text>a 2'-deoxyribonucleoside 5'-diphosphate + [thioredoxin]-disulfide + H2O = a ribonucleoside 5'-diphosphate + [thioredoxin]-dithiol</text>
        <dbReference type="Rhea" id="RHEA:23252"/>
        <dbReference type="Rhea" id="RHEA-COMP:10698"/>
        <dbReference type="Rhea" id="RHEA-COMP:10700"/>
        <dbReference type="ChEBI" id="CHEBI:15377"/>
        <dbReference type="ChEBI" id="CHEBI:29950"/>
        <dbReference type="ChEBI" id="CHEBI:50058"/>
        <dbReference type="ChEBI" id="CHEBI:57930"/>
        <dbReference type="ChEBI" id="CHEBI:73316"/>
        <dbReference type="EC" id="1.17.4.1"/>
    </reaction>
</comment>
<dbReference type="GO" id="GO:0005524">
    <property type="term" value="F:ATP binding"/>
    <property type="evidence" value="ECO:0007669"/>
    <property type="project" value="UniProtKB-UniRule"/>
</dbReference>
<keyword evidence="3" id="KW-0021">Allosteric enzyme</keyword>
<evidence type="ECO:0000256" key="9">
    <source>
        <dbReference type="PROSITE-ProRule" id="PRU00492"/>
    </source>
</evidence>
<evidence type="ECO:0000256" key="5">
    <source>
        <dbReference type="ARBA" id="ARBA00022840"/>
    </source>
</evidence>
<name>A0A7Y0L6M3_9FIRM</name>
<keyword evidence="6 10" id="KW-0560">Oxidoreductase</keyword>
<organism evidence="12 13">
    <name type="scientific">Sulfobacillus harzensis</name>
    <dbReference type="NCBI Taxonomy" id="2729629"/>
    <lineage>
        <taxon>Bacteria</taxon>
        <taxon>Bacillati</taxon>
        <taxon>Bacillota</taxon>
        <taxon>Clostridia</taxon>
        <taxon>Eubacteriales</taxon>
        <taxon>Clostridiales Family XVII. Incertae Sedis</taxon>
        <taxon>Sulfobacillus</taxon>
    </lineage>
</organism>
<dbReference type="EC" id="1.17.4.1" evidence="2 10"/>
<dbReference type="CDD" id="cd01679">
    <property type="entry name" value="RNR_I"/>
    <property type="match status" value="1"/>
</dbReference>
<dbReference type="NCBIfam" id="TIGR02506">
    <property type="entry name" value="NrdE_NrdA"/>
    <property type="match status" value="1"/>
</dbReference>
<dbReference type="Pfam" id="PF02867">
    <property type="entry name" value="Ribonuc_red_lgC"/>
    <property type="match status" value="1"/>
</dbReference>
<dbReference type="PANTHER" id="PTHR11573:SF6">
    <property type="entry name" value="RIBONUCLEOSIDE-DIPHOSPHATE REDUCTASE LARGE SUBUNIT"/>
    <property type="match status" value="1"/>
</dbReference>
<dbReference type="UniPathway" id="UPA00326"/>
<dbReference type="InterPro" id="IPR013346">
    <property type="entry name" value="NrdE_NrdA_C"/>
</dbReference>
<evidence type="ECO:0000259" key="11">
    <source>
        <dbReference type="PROSITE" id="PS51161"/>
    </source>
</evidence>
<evidence type="ECO:0000313" key="13">
    <source>
        <dbReference type="Proteomes" id="UP000533476"/>
    </source>
</evidence>
<evidence type="ECO:0000256" key="6">
    <source>
        <dbReference type="ARBA" id="ARBA00023002"/>
    </source>
</evidence>
<gene>
    <name evidence="12" type="ORF">HIJ39_16335</name>
</gene>
<dbReference type="Proteomes" id="UP000533476">
    <property type="component" value="Unassembled WGS sequence"/>
</dbReference>
<evidence type="ECO:0000256" key="7">
    <source>
        <dbReference type="ARBA" id="ARBA00023116"/>
    </source>
</evidence>
<proteinExistence type="inferred from homology"/>
<dbReference type="SUPFAM" id="SSF48168">
    <property type="entry name" value="R1 subunit of ribonucleotide reductase, N-terminal domain"/>
    <property type="match status" value="1"/>
</dbReference>
<reference evidence="12 13" key="1">
    <citation type="submission" date="2020-04" db="EMBL/GenBank/DDBJ databases">
        <authorList>
            <person name="Zhang R."/>
            <person name="Schippers A."/>
        </authorList>
    </citation>
    <scope>NUCLEOTIDE SEQUENCE [LARGE SCALE GENOMIC DNA]</scope>
    <source>
        <strain evidence="12 13">DSM 109850</strain>
    </source>
</reference>
<comment type="function">
    <text evidence="10">Provides the precursors necessary for DNA synthesis. Catalyzes the biosynthesis of deoxyribonucleotides from the corresponding ribonucleotides.</text>
</comment>
<dbReference type="InterPro" id="IPR039718">
    <property type="entry name" value="Rrm1"/>
</dbReference>
<dbReference type="PRINTS" id="PR01183">
    <property type="entry name" value="RIBORDTASEM1"/>
</dbReference>
<dbReference type="InterPro" id="IPR008926">
    <property type="entry name" value="RNR_R1-su_N"/>
</dbReference>
<dbReference type="InterPro" id="IPR005144">
    <property type="entry name" value="ATP-cone_dom"/>
</dbReference>
<keyword evidence="7 10" id="KW-0215">Deoxyribonucleotide synthesis</keyword>
<evidence type="ECO:0000256" key="3">
    <source>
        <dbReference type="ARBA" id="ARBA00022533"/>
    </source>
</evidence>
<comment type="caution">
    <text evidence="12">The sequence shown here is derived from an EMBL/GenBank/DDBJ whole genome shotgun (WGS) entry which is preliminary data.</text>
</comment>
<dbReference type="Pfam" id="PF03477">
    <property type="entry name" value="ATP-cone"/>
    <property type="match status" value="1"/>
</dbReference>
<feature type="domain" description="ATP-cone" evidence="11">
    <location>
        <begin position="1"/>
        <end position="90"/>
    </location>
</feature>
<evidence type="ECO:0000256" key="10">
    <source>
        <dbReference type="RuleBase" id="RU003410"/>
    </source>
</evidence>
<evidence type="ECO:0000313" key="12">
    <source>
        <dbReference type="EMBL" id="NMP23902.1"/>
    </source>
</evidence>
<dbReference type="SUPFAM" id="SSF51998">
    <property type="entry name" value="PFL-like glycyl radical enzymes"/>
    <property type="match status" value="1"/>
</dbReference>
<evidence type="ECO:0000256" key="1">
    <source>
        <dbReference type="ARBA" id="ARBA00010406"/>
    </source>
</evidence>
<dbReference type="GO" id="GO:0005971">
    <property type="term" value="C:ribonucleoside-diphosphate reductase complex"/>
    <property type="evidence" value="ECO:0007669"/>
    <property type="project" value="TreeGrafter"/>
</dbReference>
<comment type="similarity">
    <text evidence="1 10">Belongs to the ribonucleoside diphosphate reductase large chain family.</text>
</comment>
<dbReference type="EMBL" id="JABBVZ010000072">
    <property type="protein sequence ID" value="NMP23902.1"/>
    <property type="molecule type" value="Genomic_DNA"/>
</dbReference>
<evidence type="ECO:0000256" key="4">
    <source>
        <dbReference type="ARBA" id="ARBA00022741"/>
    </source>
</evidence>
<dbReference type="PANTHER" id="PTHR11573">
    <property type="entry name" value="RIBONUCLEOSIDE-DIPHOSPHATE REDUCTASE LARGE CHAIN"/>
    <property type="match status" value="1"/>
</dbReference>
<protein>
    <recommendedName>
        <fullName evidence="2 10">Ribonucleoside-diphosphate reductase</fullName>
        <ecNumber evidence="2 10">1.17.4.1</ecNumber>
    </recommendedName>
</protein>
<dbReference type="InterPro" id="IPR013509">
    <property type="entry name" value="RNR_lsu_N"/>
</dbReference>
<keyword evidence="5 9" id="KW-0067">ATP-binding</keyword>
<keyword evidence="13" id="KW-1185">Reference proteome</keyword>
<dbReference type="Gene3D" id="3.20.70.20">
    <property type="match status" value="1"/>
</dbReference>
<sequence>MTVTKRDGRREPLDFTHVRAALDFATEGLAVDPVALEAQAAIGWQDGMPVSAIQTSLIDAALRQVSPDEPMWDAVAARLLLYDLYNQAMVARRLPTLGYGEYPTLVARMVQEGLYDPALLDTYSPADLAEAGQWIDPDRDRLFSYAGLQLLSDRYLVRPRDGGVAELPQEVFLGIALTLAQAERPTDRLRWARAFYEVLSRLDVTMATPTFANARRPQGQLSSCFVDTVPDSLEGIYHSLSTFARVSKAGGGMGSYLGKIRATGSPIRGVSGVAKGVMPWARLYNDTAVAVDQLGQRRGAVTLWLDVWHPDVRDFLEARTPQGDERRKARDIFPGLTIPDAFMEAVAADDAWHLFDPHAVEEQMGFRLEDAYGDTWRARYAACVQNPALPRTTCSAKALWRQILQAIYRSGTPFLLFRDTVNRANPNAHTGMIYSSNLCTEILQNQSPSHPQEPVMTAAGHVEQRTTPGDLVVCNLASIHLGHMHTPADIDRVVPIAVRMLDDVITVNHLPVPQATATNAAYRAIGLGVHGYQQYLVARGIPWESADHVAEADALFERLAYHAIQASVDLARERGAYPHFPGSAWQTGAYFAQRGYTSPAWQALAQRVATDGMRNGYLLAIAPTGSTSILADATPGIDPVFEHVWREDKQSYAVWRLAPGLTPQTRDQYVTAHAVDQSWSIRAAAARQRHLDQSQSLNLYRTATLDAATLSAWYQLAWASGVKTIYYFRNFQPTATPAVVGPTLPDTTAPETATAESPHAIRCYGCEL</sequence>
<dbReference type="AlphaFoldDB" id="A0A7Y0L6M3"/>
<dbReference type="InterPro" id="IPR000788">
    <property type="entry name" value="RNR_lg_C"/>
</dbReference>
<dbReference type="PROSITE" id="PS51161">
    <property type="entry name" value="ATP_CONE"/>
    <property type="match status" value="1"/>
</dbReference>
<keyword evidence="4 9" id="KW-0547">Nucleotide-binding</keyword>
<dbReference type="Pfam" id="PF00317">
    <property type="entry name" value="Ribonuc_red_lgN"/>
    <property type="match status" value="1"/>
</dbReference>
<dbReference type="GO" id="GO:0009263">
    <property type="term" value="P:deoxyribonucleotide biosynthetic process"/>
    <property type="evidence" value="ECO:0007669"/>
    <property type="project" value="UniProtKB-KW"/>
</dbReference>
<evidence type="ECO:0000256" key="8">
    <source>
        <dbReference type="ARBA" id="ARBA00047754"/>
    </source>
</evidence>
<dbReference type="PROSITE" id="PS00089">
    <property type="entry name" value="RIBORED_LARGE"/>
    <property type="match status" value="1"/>
</dbReference>
<accession>A0A7Y0L6M3</accession>